<evidence type="ECO:0000259" key="2">
    <source>
        <dbReference type="Pfam" id="PF08397"/>
    </source>
</evidence>
<feature type="domain" description="IMD" evidence="2">
    <location>
        <begin position="15"/>
        <end position="131"/>
    </location>
</feature>
<keyword evidence="4" id="KW-1185">Reference proteome</keyword>
<dbReference type="Proteomes" id="UP000783686">
    <property type="component" value="Unassembled WGS sequence"/>
</dbReference>
<dbReference type="EMBL" id="CAJFCW020000001">
    <property type="protein sequence ID" value="CAG9082298.1"/>
    <property type="molecule type" value="Genomic_DNA"/>
</dbReference>
<protein>
    <recommendedName>
        <fullName evidence="2">IMD domain-containing protein</fullName>
    </recommendedName>
</protein>
<organism evidence="3 4">
    <name type="scientific">Bursaphelenchus okinawaensis</name>
    <dbReference type="NCBI Taxonomy" id="465554"/>
    <lineage>
        <taxon>Eukaryota</taxon>
        <taxon>Metazoa</taxon>
        <taxon>Ecdysozoa</taxon>
        <taxon>Nematoda</taxon>
        <taxon>Chromadorea</taxon>
        <taxon>Rhabditida</taxon>
        <taxon>Tylenchina</taxon>
        <taxon>Tylenchomorpha</taxon>
        <taxon>Aphelenchoidea</taxon>
        <taxon>Aphelenchoididae</taxon>
        <taxon>Bursaphelenchus</taxon>
    </lineage>
</organism>
<dbReference type="EMBL" id="CAJFDH010000001">
    <property type="protein sequence ID" value="CAD5206568.1"/>
    <property type="molecule type" value="Genomic_DNA"/>
</dbReference>
<feature type="region of interest" description="Disordered" evidence="1">
    <location>
        <begin position="342"/>
        <end position="380"/>
    </location>
</feature>
<dbReference type="AlphaFoldDB" id="A0A811JTA8"/>
<feature type="compositionally biased region" description="Low complexity" evidence="1">
    <location>
        <begin position="220"/>
        <end position="251"/>
    </location>
</feature>
<evidence type="ECO:0000313" key="3">
    <source>
        <dbReference type="EMBL" id="CAD5206568.1"/>
    </source>
</evidence>
<feature type="region of interest" description="Disordered" evidence="1">
    <location>
        <begin position="266"/>
        <end position="292"/>
    </location>
</feature>
<feature type="region of interest" description="Disordered" evidence="1">
    <location>
        <begin position="213"/>
        <end position="251"/>
    </location>
</feature>
<dbReference type="Pfam" id="PF08397">
    <property type="entry name" value="IMD"/>
    <property type="match status" value="1"/>
</dbReference>
<accession>A0A811JTA8</accession>
<comment type="caution">
    <text evidence="3">The sequence shown here is derived from an EMBL/GenBank/DDBJ whole genome shotgun (WGS) entry which is preliminary data.</text>
</comment>
<dbReference type="Proteomes" id="UP000614601">
    <property type="component" value="Unassembled WGS sequence"/>
</dbReference>
<dbReference type="GO" id="GO:0030031">
    <property type="term" value="P:cell projection assembly"/>
    <property type="evidence" value="ECO:0007669"/>
    <property type="project" value="TreeGrafter"/>
</dbReference>
<dbReference type="SUPFAM" id="SSF103657">
    <property type="entry name" value="BAR/IMD domain-like"/>
    <property type="match status" value="1"/>
</dbReference>
<dbReference type="GO" id="GO:0007009">
    <property type="term" value="P:plasma membrane organization"/>
    <property type="evidence" value="ECO:0007669"/>
    <property type="project" value="InterPro"/>
</dbReference>
<name>A0A811JTA8_9BILA</name>
<proteinExistence type="predicted"/>
<gene>
    <name evidence="3" type="ORF">BOKJ2_LOCUS1252</name>
</gene>
<feature type="compositionally biased region" description="Polar residues" evidence="1">
    <location>
        <begin position="342"/>
        <end position="354"/>
    </location>
</feature>
<dbReference type="GO" id="GO:0003779">
    <property type="term" value="F:actin binding"/>
    <property type="evidence" value="ECO:0007669"/>
    <property type="project" value="InterPro"/>
</dbReference>
<sequence>MGTEFESMQGLCESVLSDLKSTNCAWEVMSTRASKLATQLNNTAICLSNFVDCLQIVSDSANSIKGASRDIGAALTRFCLRQRTLQSDLKAFSSVISNNFCPTLESRSSEWKQNVSELQRKNHRVVKKKRSKKDMGEVVVEQKQFCTELLLNQRQLFLGFMDLLMPLIKAEITLLEEGVHIKEIQESVEMDVLHSDSALVVKAAVEDALADEQTYRKRMTSPSRSTSSSKVSSRLNHSSKMNTSPSTSSSTFNWADVESKVFSPKSLVDGKPGYHKNKVDKPPFLSRGSNDGSLGVSPALSISASDVSVMEDCVFYPPKKSWAAESQRDFSETMSQLNDDISSMCSRSSTSKGTMDSVRQRRASVRIPPPPPERRNSSIMAATPDAPSIVDFRSGLVQPSKNIVTNDDYVGARDIDNAYWTRNKSEHDIY</sequence>
<dbReference type="InterPro" id="IPR027267">
    <property type="entry name" value="AH/BAR_dom_sf"/>
</dbReference>
<dbReference type="InterPro" id="IPR030127">
    <property type="entry name" value="MTSS1/MTSS2"/>
</dbReference>
<dbReference type="InterPro" id="IPR013606">
    <property type="entry name" value="I-BAR_dom"/>
</dbReference>
<dbReference type="Gene3D" id="1.20.1270.60">
    <property type="entry name" value="Arfaptin homology (AH) domain/BAR domain"/>
    <property type="match status" value="1"/>
</dbReference>
<dbReference type="OrthoDB" id="10061327at2759"/>
<dbReference type="GO" id="GO:0015629">
    <property type="term" value="C:actin cytoskeleton"/>
    <property type="evidence" value="ECO:0007669"/>
    <property type="project" value="TreeGrafter"/>
</dbReference>
<dbReference type="GO" id="GO:0009898">
    <property type="term" value="C:cytoplasmic side of plasma membrane"/>
    <property type="evidence" value="ECO:0007669"/>
    <property type="project" value="TreeGrafter"/>
</dbReference>
<dbReference type="GO" id="GO:0005543">
    <property type="term" value="F:phospholipid binding"/>
    <property type="evidence" value="ECO:0007669"/>
    <property type="project" value="TreeGrafter"/>
</dbReference>
<dbReference type="PANTHER" id="PTHR15708:SF4">
    <property type="entry name" value="FI21477P1-RELATED"/>
    <property type="match status" value="1"/>
</dbReference>
<reference evidence="3" key="1">
    <citation type="submission" date="2020-09" db="EMBL/GenBank/DDBJ databases">
        <authorList>
            <person name="Kikuchi T."/>
        </authorList>
    </citation>
    <scope>NUCLEOTIDE SEQUENCE</scope>
    <source>
        <strain evidence="3">SH1</strain>
    </source>
</reference>
<evidence type="ECO:0000256" key="1">
    <source>
        <dbReference type="SAM" id="MobiDB-lite"/>
    </source>
</evidence>
<evidence type="ECO:0000313" key="4">
    <source>
        <dbReference type="Proteomes" id="UP000614601"/>
    </source>
</evidence>
<dbReference type="PANTHER" id="PTHR15708">
    <property type="entry name" value="ACTIN BUNDLING/MISSING IN METASTASIS-RELATED"/>
    <property type="match status" value="1"/>
</dbReference>